<feature type="transmembrane region" description="Helical" evidence="13">
    <location>
        <begin position="371"/>
        <end position="389"/>
    </location>
</feature>
<comment type="subcellular location">
    <subcellularLocation>
        <location evidence="2">Cell membrane</location>
        <topology evidence="2">Multi-pass membrane protein</topology>
    </subcellularLocation>
    <subcellularLocation>
        <location evidence="1">Vacuole membrane</location>
        <topology evidence="1">Multi-pass membrane protein</topology>
    </subcellularLocation>
</comment>
<dbReference type="InParanoid" id="A0A0D2A3P7"/>
<keyword evidence="6 13" id="KW-0812">Transmembrane</keyword>
<keyword evidence="7 13" id="KW-1133">Transmembrane helix</keyword>
<dbReference type="InterPro" id="IPR036259">
    <property type="entry name" value="MFS_trans_sf"/>
</dbReference>
<feature type="transmembrane region" description="Helical" evidence="13">
    <location>
        <begin position="444"/>
        <end position="462"/>
    </location>
</feature>
<dbReference type="VEuPathDB" id="FungiDB:PV09_07550"/>
<evidence type="ECO:0000256" key="12">
    <source>
        <dbReference type="SAM" id="MobiDB-lite"/>
    </source>
</evidence>
<evidence type="ECO:0000256" key="8">
    <source>
        <dbReference type="ARBA" id="ARBA00023136"/>
    </source>
</evidence>
<dbReference type="GeneID" id="27315523"/>
<dbReference type="FunFam" id="1.20.1250.20:FF:000196">
    <property type="entry name" value="MFS toxin efflux pump (AflT)"/>
    <property type="match status" value="1"/>
</dbReference>
<keyword evidence="5" id="KW-0926">Vacuole</keyword>
<accession>A0A0D2A3P7</accession>
<dbReference type="Gene3D" id="1.20.1720.10">
    <property type="entry name" value="Multidrug resistance protein D"/>
    <property type="match status" value="1"/>
</dbReference>
<keyword evidence="8 13" id="KW-0472">Membrane</keyword>
<dbReference type="GO" id="GO:0005774">
    <property type="term" value="C:vacuolar membrane"/>
    <property type="evidence" value="ECO:0007669"/>
    <property type="project" value="UniProtKB-SubCell"/>
</dbReference>
<feature type="transmembrane region" description="Helical" evidence="13">
    <location>
        <begin position="341"/>
        <end position="364"/>
    </location>
</feature>
<evidence type="ECO:0000256" key="6">
    <source>
        <dbReference type="ARBA" id="ARBA00022692"/>
    </source>
</evidence>
<dbReference type="GO" id="GO:0022857">
    <property type="term" value="F:transmembrane transporter activity"/>
    <property type="evidence" value="ECO:0007669"/>
    <property type="project" value="InterPro"/>
</dbReference>
<dbReference type="FunFam" id="1.20.1720.10:FF:000014">
    <property type="entry name" value="MFS drug transporter, putative"/>
    <property type="match status" value="1"/>
</dbReference>
<dbReference type="PROSITE" id="PS50850">
    <property type="entry name" value="MFS"/>
    <property type="match status" value="1"/>
</dbReference>
<feature type="region of interest" description="Disordered" evidence="12">
    <location>
        <begin position="1"/>
        <end position="37"/>
    </location>
</feature>
<evidence type="ECO:0000256" key="2">
    <source>
        <dbReference type="ARBA" id="ARBA00004651"/>
    </source>
</evidence>
<comment type="similarity">
    <text evidence="3">Belongs to the major facilitator superfamily. TCR/Tet family.</text>
</comment>
<feature type="transmembrane region" description="Helical" evidence="13">
    <location>
        <begin position="81"/>
        <end position="100"/>
    </location>
</feature>
<dbReference type="SUPFAM" id="SSF103473">
    <property type="entry name" value="MFS general substrate transporter"/>
    <property type="match status" value="1"/>
</dbReference>
<comment type="function">
    <text evidence="9">Efflux pump; part of the gene cluster that mediates the biosynthesis of dothistromin (DOTH), a polyketide toxin very similar in structure to the aflatoxin precursor, versicolorin B. One function of dotC may be to transport early-stage dothistromin biosynthetic intermediates from the cytoplasm into vacuoles, thereby affecting the rate of dothistromin production.</text>
</comment>
<feature type="transmembrane region" description="Helical" evidence="13">
    <location>
        <begin position="170"/>
        <end position="192"/>
    </location>
</feature>
<dbReference type="CDD" id="cd17502">
    <property type="entry name" value="MFS_Azr1_MDR_like"/>
    <property type="match status" value="1"/>
</dbReference>
<feature type="transmembrane region" description="Helical" evidence="13">
    <location>
        <begin position="112"/>
        <end position="139"/>
    </location>
</feature>
<dbReference type="Gene3D" id="1.20.1250.20">
    <property type="entry name" value="MFS general substrate transporter like domains"/>
    <property type="match status" value="1"/>
</dbReference>
<evidence type="ECO:0000256" key="4">
    <source>
        <dbReference type="ARBA" id="ARBA00022475"/>
    </source>
</evidence>
<evidence type="ECO:0000256" key="10">
    <source>
        <dbReference type="ARBA" id="ARBA00069956"/>
    </source>
</evidence>
<feature type="transmembrane region" description="Helical" evidence="13">
    <location>
        <begin position="45"/>
        <end position="69"/>
    </location>
</feature>
<feature type="transmembrane region" description="Helical" evidence="13">
    <location>
        <begin position="236"/>
        <end position="256"/>
    </location>
</feature>
<gene>
    <name evidence="15" type="ORF">PV09_07550</name>
</gene>
<dbReference type="AlphaFoldDB" id="A0A0D2A3P7"/>
<evidence type="ECO:0000256" key="7">
    <source>
        <dbReference type="ARBA" id="ARBA00022989"/>
    </source>
</evidence>
<evidence type="ECO:0000256" key="9">
    <source>
        <dbReference type="ARBA" id="ARBA00057269"/>
    </source>
</evidence>
<dbReference type="Pfam" id="PF07690">
    <property type="entry name" value="MFS_1"/>
    <property type="match status" value="1"/>
</dbReference>
<dbReference type="HOGENOM" id="CLU_000960_22_0_1"/>
<evidence type="ECO:0000256" key="11">
    <source>
        <dbReference type="ARBA" id="ARBA00083178"/>
    </source>
</evidence>
<proteinExistence type="inferred from homology"/>
<evidence type="ECO:0000256" key="3">
    <source>
        <dbReference type="ARBA" id="ARBA00007520"/>
    </source>
</evidence>
<feature type="transmembrane region" description="Helical" evidence="13">
    <location>
        <begin position="401"/>
        <end position="423"/>
    </location>
</feature>
<dbReference type="InterPro" id="IPR020846">
    <property type="entry name" value="MFS_dom"/>
</dbReference>
<dbReference type="InterPro" id="IPR011701">
    <property type="entry name" value="MFS"/>
</dbReference>
<name>A0A0D2A3P7_9PEZI</name>
<evidence type="ECO:0000256" key="5">
    <source>
        <dbReference type="ARBA" id="ARBA00022554"/>
    </source>
</evidence>
<dbReference type="RefSeq" id="XP_016210904.1">
    <property type="nucleotide sequence ID" value="XM_016361329.1"/>
</dbReference>
<feature type="transmembrane region" description="Helical" evidence="13">
    <location>
        <begin position="268"/>
        <end position="287"/>
    </location>
</feature>
<keyword evidence="4" id="KW-1003">Cell membrane</keyword>
<dbReference type="OrthoDB" id="10021397at2759"/>
<feature type="domain" description="Major facilitator superfamily (MFS) profile" evidence="14">
    <location>
        <begin position="47"/>
        <end position="538"/>
    </location>
</feature>
<feature type="compositionally biased region" description="Basic and acidic residues" evidence="12">
    <location>
        <begin position="553"/>
        <end position="563"/>
    </location>
</feature>
<dbReference type="EMBL" id="KN847558">
    <property type="protein sequence ID" value="KIW01035.1"/>
    <property type="molecule type" value="Genomic_DNA"/>
</dbReference>
<dbReference type="GO" id="GO:0005886">
    <property type="term" value="C:plasma membrane"/>
    <property type="evidence" value="ECO:0007669"/>
    <property type="project" value="UniProtKB-SubCell"/>
</dbReference>
<evidence type="ECO:0000313" key="15">
    <source>
        <dbReference type="EMBL" id="KIW01035.1"/>
    </source>
</evidence>
<feature type="transmembrane region" description="Helical" evidence="13">
    <location>
        <begin position="516"/>
        <end position="534"/>
    </location>
</feature>
<organism evidence="15 16">
    <name type="scientific">Verruconis gallopava</name>
    <dbReference type="NCBI Taxonomy" id="253628"/>
    <lineage>
        <taxon>Eukaryota</taxon>
        <taxon>Fungi</taxon>
        <taxon>Dikarya</taxon>
        <taxon>Ascomycota</taxon>
        <taxon>Pezizomycotina</taxon>
        <taxon>Dothideomycetes</taxon>
        <taxon>Pleosporomycetidae</taxon>
        <taxon>Venturiales</taxon>
        <taxon>Sympoventuriaceae</taxon>
        <taxon>Verruconis</taxon>
    </lineage>
</organism>
<feature type="transmembrane region" description="Helical" evidence="13">
    <location>
        <begin position="145"/>
        <end position="163"/>
    </location>
</feature>
<evidence type="ECO:0000256" key="13">
    <source>
        <dbReference type="SAM" id="Phobius"/>
    </source>
</evidence>
<evidence type="ECO:0000256" key="1">
    <source>
        <dbReference type="ARBA" id="ARBA00004128"/>
    </source>
</evidence>
<dbReference type="Proteomes" id="UP000053259">
    <property type="component" value="Unassembled WGS sequence"/>
</dbReference>
<keyword evidence="16" id="KW-1185">Reference proteome</keyword>
<dbReference type="PANTHER" id="PTHR23501">
    <property type="entry name" value="MAJOR FACILITATOR SUPERFAMILY"/>
    <property type="match status" value="1"/>
</dbReference>
<feature type="compositionally biased region" description="Basic and acidic residues" evidence="12">
    <location>
        <begin position="581"/>
        <end position="598"/>
    </location>
</feature>
<evidence type="ECO:0000259" key="14">
    <source>
        <dbReference type="PROSITE" id="PS50850"/>
    </source>
</evidence>
<feature type="region of interest" description="Disordered" evidence="12">
    <location>
        <begin position="542"/>
        <end position="598"/>
    </location>
</feature>
<sequence length="598" mass="63751">MQSSTAVDDPAANNANAAPSTPSGIPSGKPNELAPEETRSKGRTALIMIALCMAVFLAAIDITIITTALPTIAEHFKSAAGYTWIGSGYMLGAAASTPIWGKISDIFGRKPILLIANVVFLAGSLIAALSVSIGMLIVARVIQGIGGGGLLVLVSICIGDLFSMRTRGQYYGLVGATWAVASATGPLIGGAFTEGVTWRWCFYINLPLDGVAFLIILFFLNDLYVPNTPVIAGLKAIDWIGSLLMVGGTLMFLLGLQFGGESFPWDSATVICLIVFGVFTMAIFFVNEWRLAKYPIIPLHIFRFRSNLACLAVCFCHGFTFIGGGYYLPLFFQACLGATPILSGVYTLATALSLSLASVATGIFIKSTGKYLYPIFFGAGLMTLGYGLFIDFDAHSSWAKIILYQIVAGLGVGPLFQAPLIALQSLVPKGDIAAATATFNFMRNIGTAMSVVIGGVVFQNTINSRQGQLISALGPQIAKQLGGFNAGASVGLIDSLPDPQKAAARDIFAESLRDMWILYVCTAGLGLLTSFLITKQVLSRQHETTKTGLEAEEEKRREREDRRKSRNKKTFLNSDTEGGESDTKLADMPAEESKPTNA</sequence>
<dbReference type="PANTHER" id="PTHR23501:SF102">
    <property type="entry name" value="DRUG TRANSPORTER, PUTATIVE (AFU_ORTHOLOGUE AFUA_3G08530)-RELATED"/>
    <property type="match status" value="1"/>
</dbReference>
<dbReference type="PRINTS" id="PR01036">
    <property type="entry name" value="TCRTETB"/>
</dbReference>
<feature type="transmembrane region" description="Helical" evidence="13">
    <location>
        <begin position="308"/>
        <end position="329"/>
    </location>
</feature>
<evidence type="ECO:0000313" key="16">
    <source>
        <dbReference type="Proteomes" id="UP000053259"/>
    </source>
</evidence>
<reference evidence="15 16" key="1">
    <citation type="submission" date="2015-01" db="EMBL/GenBank/DDBJ databases">
        <title>The Genome Sequence of Ochroconis gallopava CBS43764.</title>
        <authorList>
            <consortium name="The Broad Institute Genomics Platform"/>
            <person name="Cuomo C."/>
            <person name="de Hoog S."/>
            <person name="Gorbushina A."/>
            <person name="Stielow B."/>
            <person name="Teixiera M."/>
            <person name="Abouelleil A."/>
            <person name="Chapman S.B."/>
            <person name="Priest M."/>
            <person name="Young S.K."/>
            <person name="Wortman J."/>
            <person name="Nusbaum C."/>
            <person name="Birren B."/>
        </authorList>
    </citation>
    <scope>NUCLEOTIDE SEQUENCE [LARGE SCALE GENOMIC DNA]</scope>
    <source>
        <strain evidence="15 16">CBS 43764</strain>
    </source>
</reference>
<feature type="transmembrane region" description="Helical" evidence="13">
    <location>
        <begin position="204"/>
        <end position="224"/>
    </location>
</feature>
<protein>
    <recommendedName>
        <fullName evidence="10">Efflux pump dotC</fullName>
    </recommendedName>
    <alternativeName>
        <fullName evidence="11">Dothistromin biosynthesis protein C</fullName>
    </alternativeName>
</protein>